<evidence type="ECO:0000256" key="7">
    <source>
        <dbReference type="ARBA" id="ARBA00023172"/>
    </source>
</evidence>
<dbReference type="Proteomes" id="UP000638648">
    <property type="component" value="Unassembled WGS sequence"/>
</dbReference>
<dbReference type="InterPro" id="IPR010095">
    <property type="entry name" value="Cas12f1-like_TNB"/>
</dbReference>
<evidence type="ECO:0000256" key="1">
    <source>
        <dbReference type="ARBA" id="ARBA00008761"/>
    </source>
</evidence>
<dbReference type="EMBL" id="JADBEM010000001">
    <property type="protein sequence ID" value="MBE1612883.1"/>
    <property type="molecule type" value="Genomic_DNA"/>
</dbReference>
<keyword evidence="5" id="KW-0862">Zinc</keyword>
<keyword evidence="6" id="KW-0238">DNA-binding</keyword>
<evidence type="ECO:0000256" key="2">
    <source>
        <dbReference type="ARBA" id="ARBA00011044"/>
    </source>
</evidence>
<sequence length="446" mass="50035">MRLLAYKYALDPTPRQARYIAGHCAAARRAFNWGLGRVKANLDQRAAERTYGIPEELLTPRLNWSLYTLRKDWNQAKNDEAPWWAEYSKESYSSGLDALARALKNWGASRTGKRNGARVGFPRFKSKRRAVQSCRFTTGTIRCEQRHAVLPRIGRVKLHEHPAKLLDALREGSARIICATIRFERGRWFVSFTVEQSLPELTPTRPDAAVGVDLGIKTLATISEGPPVENPRHYIQAQQKLARLSRRVSRRRGPDRRTGQAASKRWQRANAQRNRVHHRVADQRRDAIHKLTTRLASTYATVVVEDLNVTGMLSNRKLARHIADAGFGDFRRQLEYKAERFGGRVIVADRWFPSSKTCSGCGTVKAKLLLSERDYVCNTCDLIMDRDKNAARNLAALAVAASSAETQNGRGADQKTRITGQVAEKRQPGTASTGKTRTPLPEGAGV</sequence>
<feature type="domain" description="Transposase putative helix-turn-helix" evidence="11">
    <location>
        <begin position="1"/>
        <end position="42"/>
    </location>
</feature>
<comment type="caution">
    <text evidence="12">The sequence shown here is derived from an EMBL/GenBank/DDBJ whole genome shotgun (WGS) entry which is preliminary data.</text>
</comment>
<dbReference type="PANTHER" id="PTHR30405:SF11">
    <property type="entry name" value="RNA-GUIDED DNA ENDONUCLEASE RV2885C-RELATED"/>
    <property type="match status" value="1"/>
</dbReference>
<dbReference type="InterPro" id="IPR051399">
    <property type="entry name" value="RNA-guided_DNA_endo/Transpos"/>
</dbReference>
<evidence type="ECO:0000313" key="13">
    <source>
        <dbReference type="Proteomes" id="UP000638648"/>
    </source>
</evidence>
<dbReference type="GO" id="GO:0032196">
    <property type="term" value="P:transposition"/>
    <property type="evidence" value="ECO:0007669"/>
    <property type="project" value="UniProtKB-KW"/>
</dbReference>
<dbReference type="InterPro" id="IPR001959">
    <property type="entry name" value="Transposase"/>
</dbReference>
<dbReference type="NCBIfam" id="TIGR01766">
    <property type="entry name" value="IS200/IS605 family accessory protein TnpB-like domain"/>
    <property type="match status" value="1"/>
</dbReference>
<dbReference type="Pfam" id="PF12323">
    <property type="entry name" value="HTH_OrfB_IS605"/>
    <property type="match status" value="1"/>
</dbReference>
<evidence type="ECO:0000313" key="12">
    <source>
        <dbReference type="EMBL" id="MBE1612883.1"/>
    </source>
</evidence>
<dbReference type="PANTHER" id="PTHR30405">
    <property type="entry name" value="TRANSPOSASE"/>
    <property type="match status" value="1"/>
</dbReference>
<proteinExistence type="inferred from homology"/>
<organism evidence="12 13">
    <name type="scientific">Actinopolymorpha pittospori</name>
    <dbReference type="NCBI Taxonomy" id="648752"/>
    <lineage>
        <taxon>Bacteria</taxon>
        <taxon>Bacillati</taxon>
        <taxon>Actinomycetota</taxon>
        <taxon>Actinomycetes</taxon>
        <taxon>Propionibacteriales</taxon>
        <taxon>Actinopolymorphaceae</taxon>
        <taxon>Actinopolymorpha</taxon>
    </lineage>
</organism>
<keyword evidence="3" id="KW-0815">Transposition</keyword>
<keyword evidence="7" id="KW-0233">DNA recombination</keyword>
<feature type="domain" description="Cas12f1-like TNB" evidence="10">
    <location>
        <begin position="327"/>
        <end position="394"/>
    </location>
</feature>
<accession>A0A927N9U1</accession>
<feature type="region of interest" description="Disordered" evidence="8">
    <location>
        <begin position="245"/>
        <end position="275"/>
    </location>
</feature>
<dbReference type="GO" id="GO:0046872">
    <property type="term" value="F:metal ion binding"/>
    <property type="evidence" value="ECO:0007669"/>
    <property type="project" value="UniProtKB-KW"/>
</dbReference>
<dbReference type="AlphaFoldDB" id="A0A927N9U1"/>
<keyword evidence="4" id="KW-0479">Metal-binding</keyword>
<name>A0A927N9U1_9ACTN</name>
<dbReference type="InterPro" id="IPR021027">
    <property type="entry name" value="Transposase_put_HTH"/>
</dbReference>
<dbReference type="GO" id="GO:0003677">
    <property type="term" value="F:DNA binding"/>
    <property type="evidence" value="ECO:0007669"/>
    <property type="project" value="UniProtKB-KW"/>
</dbReference>
<dbReference type="RefSeq" id="WP_192755850.1">
    <property type="nucleotide sequence ID" value="NZ_JADBEM010000001.1"/>
</dbReference>
<evidence type="ECO:0000256" key="6">
    <source>
        <dbReference type="ARBA" id="ARBA00023125"/>
    </source>
</evidence>
<reference evidence="12" key="1">
    <citation type="submission" date="2020-10" db="EMBL/GenBank/DDBJ databases">
        <title>Sequencing the genomes of 1000 actinobacteria strains.</title>
        <authorList>
            <person name="Klenk H.-P."/>
        </authorList>
    </citation>
    <scope>NUCLEOTIDE SEQUENCE</scope>
    <source>
        <strain evidence="12">DSM 45354</strain>
    </source>
</reference>
<dbReference type="NCBIfam" id="NF040570">
    <property type="entry name" value="guided_TnpB"/>
    <property type="match status" value="1"/>
</dbReference>
<protein>
    <submittedName>
        <fullName evidence="12">Transposase</fullName>
    </submittedName>
</protein>
<comment type="similarity">
    <text evidence="1">In the C-terminal section; belongs to the transposase 35 family.</text>
</comment>
<evidence type="ECO:0000256" key="3">
    <source>
        <dbReference type="ARBA" id="ARBA00022578"/>
    </source>
</evidence>
<dbReference type="InterPro" id="IPR053470">
    <property type="entry name" value="RNA-guided_DNA_endonuclease"/>
</dbReference>
<gene>
    <name evidence="12" type="ORF">HEB94_009731</name>
</gene>
<comment type="similarity">
    <text evidence="2">In the N-terminal section; belongs to the transposase 2 family.</text>
</comment>
<feature type="region of interest" description="Disordered" evidence="8">
    <location>
        <begin position="405"/>
        <end position="446"/>
    </location>
</feature>
<evidence type="ECO:0000256" key="4">
    <source>
        <dbReference type="ARBA" id="ARBA00022723"/>
    </source>
</evidence>
<evidence type="ECO:0000256" key="5">
    <source>
        <dbReference type="ARBA" id="ARBA00022833"/>
    </source>
</evidence>
<feature type="domain" description="Probable transposase IS891/IS1136/IS1341" evidence="9">
    <location>
        <begin position="200"/>
        <end position="315"/>
    </location>
</feature>
<dbReference type="Pfam" id="PF07282">
    <property type="entry name" value="Cas12f1-like_TNB"/>
    <property type="match status" value="1"/>
</dbReference>
<dbReference type="NCBIfam" id="NF038280">
    <property type="entry name" value="IS607_TnpB"/>
    <property type="match status" value="1"/>
</dbReference>
<evidence type="ECO:0000256" key="8">
    <source>
        <dbReference type="SAM" id="MobiDB-lite"/>
    </source>
</evidence>
<evidence type="ECO:0000259" key="10">
    <source>
        <dbReference type="Pfam" id="PF07282"/>
    </source>
</evidence>
<dbReference type="GO" id="GO:0006310">
    <property type="term" value="P:DNA recombination"/>
    <property type="evidence" value="ECO:0007669"/>
    <property type="project" value="UniProtKB-KW"/>
</dbReference>
<keyword evidence="13" id="KW-1185">Reference proteome</keyword>
<feature type="compositionally biased region" description="Basic residues" evidence="8">
    <location>
        <begin position="245"/>
        <end position="254"/>
    </location>
</feature>
<evidence type="ECO:0000259" key="11">
    <source>
        <dbReference type="Pfam" id="PF12323"/>
    </source>
</evidence>
<dbReference type="Pfam" id="PF01385">
    <property type="entry name" value="OrfB_IS605"/>
    <property type="match status" value="1"/>
</dbReference>
<evidence type="ECO:0000259" key="9">
    <source>
        <dbReference type="Pfam" id="PF01385"/>
    </source>
</evidence>